<dbReference type="InterPro" id="IPR016169">
    <property type="entry name" value="FAD-bd_PCMH_sub2"/>
</dbReference>
<comment type="caution">
    <text evidence="7">The sequence shown here is derived from an EMBL/GenBank/DDBJ whole genome shotgun (WGS) entry which is preliminary data.</text>
</comment>
<evidence type="ECO:0000256" key="5">
    <source>
        <dbReference type="ARBA" id="ARBA00023002"/>
    </source>
</evidence>
<comment type="cofactor">
    <cofactor evidence="1">
        <name>FAD</name>
        <dbReference type="ChEBI" id="CHEBI:57692"/>
    </cofactor>
</comment>
<dbReference type="InterPro" id="IPR036318">
    <property type="entry name" value="FAD-bd_PCMH-like_sf"/>
</dbReference>
<protein>
    <recommendedName>
        <fullName evidence="6">FAD-binding PCMH-type domain-containing protein</fullName>
    </recommendedName>
</protein>
<dbReference type="Gene3D" id="3.30.465.10">
    <property type="match status" value="2"/>
</dbReference>
<accession>A0A0W0EW86</accession>
<dbReference type="InterPro" id="IPR016166">
    <property type="entry name" value="FAD-bd_PCMH"/>
</dbReference>
<dbReference type="PANTHER" id="PTHR42973:SF39">
    <property type="entry name" value="FAD-BINDING PCMH-TYPE DOMAIN-CONTAINING PROTEIN"/>
    <property type="match status" value="1"/>
</dbReference>
<keyword evidence="5" id="KW-0560">Oxidoreductase</keyword>
<sequence length="577" mass="62546">MRFPFNLDVSPLLPGALAGFFLNGLPGFPSGASAIPQASLELLNRTVEGRLFSGATLMSPCILNLNSSQCQEASSKYLDEIFRASVPGGYVNTQWETCQASGEQCLLDYTNTSDISPVLSPHGCKLGSVPNHFIDVRVAKDVQAGFAFAKEHNVPLVVKNSGHDYKGRSSAPGSLALWTHNLKDITYDTVFTPEGCSEQDHTYPAVSMGAGVQWQDAYTFAEAHNITLVGGSDRSVGAAGGWLLGGGHGMLANTMGLGADRALQFKIVTPDGNYLTANACQNQDLFFALRGGGGGTFGVVLESTVKASPQVTIQTAFVTFKTPNETLTKELWSTMTGNGLKWAKEGWGGIATSQIAIYINPKLSKEAAAQSMSPLIEFGKRVQKEHGDAAAVTSMTEFPSWAAYFEWFANTNRAAAGISLALGSRLINKENFETPVKQEALVSALLKASKLTPRLIIHSSTPFSYVPDGGTSVTEAWRSSLYHITLISPWNWNATIEDKRKAYANVSKAVGYLKALTPDAAYVNEADVYETNHEVTFWGSNYQRLLDIKRKYDPDQLLDCWQCVGWKSSSLQFSCYL</sequence>
<proteinExistence type="inferred from homology"/>
<organism evidence="7 8">
    <name type="scientific">Moniliophthora roreri</name>
    <name type="common">Frosty pod rot fungus</name>
    <name type="synonym">Monilia roreri</name>
    <dbReference type="NCBI Taxonomy" id="221103"/>
    <lineage>
        <taxon>Eukaryota</taxon>
        <taxon>Fungi</taxon>
        <taxon>Dikarya</taxon>
        <taxon>Basidiomycota</taxon>
        <taxon>Agaricomycotina</taxon>
        <taxon>Agaricomycetes</taxon>
        <taxon>Agaricomycetidae</taxon>
        <taxon>Agaricales</taxon>
        <taxon>Marasmiineae</taxon>
        <taxon>Marasmiaceae</taxon>
        <taxon>Moniliophthora</taxon>
    </lineage>
</organism>
<dbReference type="EMBL" id="LATX01002485">
    <property type="protein sequence ID" value="KTB28326.1"/>
    <property type="molecule type" value="Genomic_DNA"/>
</dbReference>
<evidence type="ECO:0000313" key="7">
    <source>
        <dbReference type="EMBL" id="KTB28326.1"/>
    </source>
</evidence>
<evidence type="ECO:0000256" key="4">
    <source>
        <dbReference type="ARBA" id="ARBA00022827"/>
    </source>
</evidence>
<evidence type="ECO:0000256" key="3">
    <source>
        <dbReference type="ARBA" id="ARBA00022630"/>
    </source>
</evidence>
<keyword evidence="4" id="KW-0274">FAD</keyword>
<dbReference type="Pfam" id="PF01565">
    <property type="entry name" value="FAD_binding_4"/>
    <property type="match status" value="1"/>
</dbReference>
<comment type="similarity">
    <text evidence="2">Belongs to the oxygen-dependent FAD-linked oxidoreductase family.</text>
</comment>
<name>A0A0W0EW86_MONRR</name>
<feature type="domain" description="FAD-binding PCMH-type" evidence="6">
    <location>
        <begin position="126"/>
        <end position="310"/>
    </location>
</feature>
<dbReference type="Proteomes" id="UP000054988">
    <property type="component" value="Unassembled WGS sequence"/>
</dbReference>
<evidence type="ECO:0000256" key="2">
    <source>
        <dbReference type="ARBA" id="ARBA00005466"/>
    </source>
</evidence>
<dbReference type="eggNOG" id="ENOG502QU1B">
    <property type="taxonomic scope" value="Eukaryota"/>
</dbReference>
<dbReference type="Pfam" id="PF08031">
    <property type="entry name" value="BBE"/>
    <property type="match status" value="1"/>
</dbReference>
<dbReference type="PANTHER" id="PTHR42973">
    <property type="entry name" value="BINDING OXIDOREDUCTASE, PUTATIVE (AFU_ORTHOLOGUE AFUA_1G17690)-RELATED"/>
    <property type="match status" value="1"/>
</dbReference>
<dbReference type="InterPro" id="IPR050416">
    <property type="entry name" value="FAD-linked_Oxidoreductase"/>
</dbReference>
<keyword evidence="3" id="KW-0285">Flavoprotein</keyword>
<dbReference type="InterPro" id="IPR006094">
    <property type="entry name" value="Oxid_FAD_bind_N"/>
</dbReference>
<dbReference type="SUPFAM" id="SSF56176">
    <property type="entry name" value="FAD-binding/transporter-associated domain-like"/>
    <property type="match status" value="1"/>
</dbReference>
<reference evidence="7 8" key="1">
    <citation type="submission" date="2015-12" db="EMBL/GenBank/DDBJ databases">
        <title>Draft genome sequence of Moniliophthora roreri, the causal agent of frosty pod rot of cacao.</title>
        <authorList>
            <person name="Aime M.C."/>
            <person name="Diaz-Valderrama J.R."/>
            <person name="Kijpornyongpan T."/>
            <person name="Phillips-Mora W."/>
        </authorList>
    </citation>
    <scope>NUCLEOTIDE SEQUENCE [LARGE SCALE GENOMIC DNA]</scope>
    <source>
        <strain evidence="7 8">MCA 2952</strain>
    </source>
</reference>
<dbReference type="PROSITE" id="PS51387">
    <property type="entry name" value="FAD_PCMH"/>
    <property type="match status" value="1"/>
</dbReference>
<dbReference type="InterPro" id="IPR012951">
    <property type="entry name" value="BBE"/>
</dbReference>
<evidence type="ECO:0000259" key="6">
    <source>
        <dbReference type="PROSITE" id="PS51387"/>
    </source>
</evidence>
<evidence type="ECO:0000256" key="1">
    <source>
        <dbReference type="ARBA" id="ARBA00001974"/>
    </source>
</evidence>
<dbReference type="GO" id="GO:0016491">
    <property type="term" value="F:oxidoreductase activity"/>
    <property type="evidence" value="ECO:0007669"/>
    <property type="project" value="UniProtKB-KW"/>
</dbReference>
<dbReference type="AlphaFoldDB" id="A0A0W0EW86"/>
<gene>
    <name evidence="7" type="ORF">WG66_19080</name>
</gene>
<dbReference type="GO" id="GO:0071949">
    <property type="term" value="F:FAD binding"/>
    <property type="evidence" value="ECO:0007669"/>
    <property type="project" value="InterPro"/>
</dbReference>
<evidence type="ECO:0000313" key="8">
    <source>
        <dbReference type="Proteomes" id="UP000054988"/>
    </source>
</evidence>